<evidence type="ECO:0000313" key="1">
    <source>
        <dbReference type="EMBL" id="TQO36712.1"/>
    </source>
</evidence>
<gene>
    <name evidence="1" type="ORF">GQ41_1293</name>
</gene>
<dbReference type="RefSeq" id="WP_142188834.1">
    <property type="nucleotide sequence ID" value="NZ_VHIF01000001.1"/>
</dbReference>
<reference evidence="1 2" key="1">
    <citation type="submission" date="2019-06" db="EMBL/GenBank/DDBJ databases">
        <title>A large-scale integrated study on North Sea by COGITO (Coastal Microbe Genomic &amp; Taxonomic Observatory).</title>
        <authorList>
            <person name="Teeling H."/>
        </authorList>
    </citation>
    <scope>NUCLEOTIDE SEQUENCE [LARGE SCALE GENOMIC DNA]</scope>
    <source>
        <strain evidence="1 2">MAR_2009_79</strain>
    </source>
</reference>
<accession>A0ABY3A7N0</accession>
<dbReference type="Pfam" id="PF20130">
    <property type="entry name" value="DUF6520"/>
    <property type="match status" value="1"/>
</dbReference>
<dbReference type="InterPro" id="IPR045391">
    <property type="entry name" value="DUF6520"/>
</dbReference>
<organism evidence="1 2">
    <name type="scientific">Arenibacter algicola</name>
    <dbReference type="NCBI Taxonomy" id="616991"/>
    <lineage>
        <taxon>Bacteria</taxon>
        <taxon>Pseudomonadati</taxon>
        <taxon>Bacteroidota</taxon>
        <taxon>Flavobacteriia</taxon>
        <taxon>Flavobacteriales</taxon>
        <taxon>Flavobacteriaceae</taxon>
        <taxon>Arenibacter</taxon>
    </lineage>
</organism>
<keyword evidence="2" id="KW-1185">Reference proteome</keyword>
<name>A0ABY3A7N0_9FLAO</name>
<proteinExistence type="predicted"/>
<evidence type="ECO:0000313" key="2">
    <source>
        <dbReference type="Proteomes" id="UP000315363"/>
    </source>
</evidence>
<dbReference type="EMBL" id="VHIF01000001">
    <property type="protein sequence ID" value="TQO36712.1"/>
    <property type="molecule type" value="Genomic_DNA"/>
</dbReference>
<protein>
    <recommendedName>
        <fullName evidence="3">Secreted protein</fullName>
    </recommendedName>
</protein>
<dbReference type="Proteomes" id="UP000315363">
    <property type="component" value="Unassembled WGS sequence"/>
</dbReference>
<evidence type="ECO:0008006" key="3">
    <source>
        <dbReference type="Google" id="ProtNLM"/>
    </source>
</evidence>
<sequence>MKNLKLILPMLAFIFAIGLSFAFMGDTGSGAWINYNGVPTELELDPCQGNGNDCKVVFEDDPNQTEYTVYTDDTLSQTRKSNNPEPYIIP</sequence>
<comment type="caution">
    <text evidence="1">The sequence shown here is derived from an EMBL/GenBank/DDBJ whole genome shotgun (WGS) entry which is preliminary data.</text>
</comment>